<keyword evidence="2" id="KW-1185">Reference proteome</keyword>
<proteinExistence type="predicted"/>
<organism evidence="1 2">
    <name type="scientific">Aspergillus tanneri</name>
    <dbReference type="NCBI Taxonomy" id="1220188"/>
    <lineage>
        <taxon>Eukaryota</taxon>
        <taxon>Fungi</taxon>
        <taxon>Dikarya</taxon>
        <taxon>Ascomycota</taxon>
        <taxon>Pezizomycotina</taxon>
        <taxon>Eurotiomycetes</taxon>
        <taxon>Eurotiomycetidae</taxon>
        <taxon>Eurotiales</taxon>
        <taxon>Aspergillaceae</taxon>
        <taxon>Aspergillus</taxon>
        <taxon>Aspergillus subgen. Circumdati</taxon>
    </lineage>
</organism>
<sequence>MGFEHGIQLLGKFCKPPKTFSLTKEENLNDYTSTMSQTGDGRWLMDTTVVSAIPEPPSSRQGFKINSAFQRSLRGYLTYTWLRS</sequence>
<gene>
    <name evidence="1" type="ORF">EYZ11_000220</name>
</gene>
<evidence type="ECO:0000313" key="1">
    <source>
        <dbReference type="EMBL" id="THD00327.1"/>
    </source>
</evidence>
<evidence type="ECO:0000313" key="2">
    <source>
        <dbReference type="Proteomes" id="UP000308092"/>
    </source>
</evidence>
<dbReference type="EMBL" id="SOSA01000003">
    <property type="protein sequence ID" value="THD00327.1"/>
    <property type="molecule type" value="Genomic_DNA"/>
</dbReference>
<reference evidence="1 2" key="1">
    <citation type="submission" date="2019-03" db="EMBL/GenBank/DDBJ databases">
        <title>The genome sequence of a newly discovered highly antifungal drug resistant Aspergillus species, Aspergillus tanneri NIH 1004.</title>
        <authorList>
            <person name="Mounaud S."/>
            <person name="Singh I."/>
            <person name="Joardar V."/>
            <person name="Pakala S."/>
            <person name="Pakala S."/>
            <person name="Venepally P."/>
            <person name="Hoover J."/>
            <person name="Nierman W."/>
            <person name="Chung J."/>
            <person name="Losada L."/>
        </authorList>
    </citation>
    <scope>NUCLEOTIDE SEQUENCE [LARGE SCALE GENOMIC DNA]</scope>
    <source>
        <strain evidence="1 2">NIH1004</strain>
    </source>
</reference>
<name>A0A4S3JXQ1_9EURO</name>
<dbReference type="Proteomes" id="UP000308092">
    <property type="component" value="Unassembled WGS sequence"/>
</dbReference>
<dbReference type="VEuPathDB" id="FungiDB:EYZ11_000220"/>
<dbReference type="AlphaFoldDB" id="A0A4S3JXQ1"/>
<comment type="caution">
    <text evidence="1">The sequence shown here is derived from an EMBL/GenBank/DDBJ whole genome shotgun (WGS) entry which is preliminary data.</text>
</comment>
<accession>A0A4S3JXQ1</accession>
<protein>
    <submittedName>
        <fullName evidence="1">Uncharacterized protein</fullName>
    </submittedName>
</protein>